<keyword evidence="1" id="KW-0812">Transmembrane</keyword>
<dbReference type="STRING" id="240015.ACP_1394"/>
<dbReference type="EMBL" id="CP001472">
    <property type="protein sequence ID" value="ACO33900.1"/>
    <property type="molecule type" value="Genomic_DNA"/>
</dbReference>
<sequence>MLRTPDFSQIQCNLQKAIRGHVSGACRSTRKPWSMALAAFAALTFTLVVSLSGCGSGGFAGSGIVSLSNSAIALDAGQALTVTASVKDAAHLSWSLAQTSCGAQGCGALSDATGSSVLYTAPAGVSTSIKTTLTASVPNTKDTQSAGVTVNPDPTIQGKLGSGVVGTAYSATLSVQGGTAPAKMSLASGNLPDGLSFDASSGVISGTPTKAGTFSFVIQAIDSSNVPYTVTQSETISVTASASTLMVTGGPQPAGVVGTPYTDTLQAAGGQTPYTWSITAGTLPAGLTLDATTGVISGTPTAAGTSTFTVQVTDASGATATAQASIAITVAAPALMLTTTSLPNGTVGVAYSAAIGVTGGTSPYSCAITSGTLPAGLTLSGCTVSGTPTTAGASTVQVKVTDSSSPAMTTSGPETITIAPANLVLTTSALPNGTVGVAYSAAIGVSGGTSPYSCAITSGTLPAGLTLSGCTVSGTPTTAGASTVTVKVNDSSSPAMTTSGPETITIAPANLALTTGTLPNGTVGVAYSAAIGVTGGTSPYSCAITSGTLPAGLALSGCTVSGTPTTAGASTVQVKVMDSGNPKQTANGPESITIAPAALTLSTTSLPNGTVNVPYSATIGVTGGTSPYACSIISGTLPAGLTLSGCTVSGTPTTAGTSTITVKVNDSSKPQQSTSGPQTITIGAAALSLTTASLPNGTVNVPYTATIGVTGGTSPYACSITSGTLPAGLTLSGCTVTGTPTTAGTANLTVKVTDASSPQKTTSGPEAITIAPASLSLSTSALPNGTVNVPYSATIGVTGGTSPYSCAITSGTLPAGLSLSGCTVTGTPTTAGASTITVKATDSSNPVESTTGPQTITISPANLALTASTLPNGTVNVPYTATIGVTGGTSPYSCAITSGTLPAGLSLSGCTVSGTPTKAGASTVTVKVTDSGNPQQTTSGPETITIAPAALTLTMSTLPNGTVNVPYSANIGVSGGTSPYTCSITSGTLPAGLAISGCTVNGTPTAAGSATVTVKVTDSASPAQTTSGPETITIAPATLTITTSNLPAGTVNVPYTGTINATGGTSPYSCTIVAGALPAGLSLSGCTVTGTPTVSGTTNLTVKVTDSGNPTQSSTGPVTLVINPAGALSLTGTLPDAVLGQAYTATLNATGGTTPYSYSVTSGALPAGLTLDATTGTISGTPTAAGASVFTVTVTDSSSTAETATDTYTLNVLYCPTATSVPALTGSPSAACSNNSKLKGPYAYLFQGYDDAVLGVLTYKTASVGSITADGTGIITAGEQDANHQSSNPTGTTVGTTQLVGAYEIGADNTGFVTLTTFNPDGSVDSNRTYAVSLKPPVSPATIYSQGSLIEYDNNHLAGTKGNGTLLAQDKTAFATGIHGSYAFGFSGDTPCLVSCAVGLASGPVAAVGQFTVNASGTITSGSEDADVASTNYPDATLAGSYQPADADGRVAMTLSNSSITDGAFPVDYVAYIVNSNEIFVMSSDKHSAYELLAGTAKQQTTPATYSNASMNGPIVGYENAQVDPGLLGVTLQNVLNYNSATIFRSVANGAGTCNTTDVDVAGLTGLVNSLTGIAGKSTLLQALLGQQETTGSASCQVTSNGRGVFNYPAPSGLINTLLGLLGLPTGAPAPRIFYLVSPGNGYFLESSYAGLGYFEQQTGSPFGLGTINGSYVLHTLPAASLANITATGNFTADGNGNATETLDENVGVGTLNVLQLGTTASTTYALNDSSNDPTQTGRYLLGDGTTVIYAISPTRFVTVDTSALNTAPSVSLAY</sequence>
<keyword evidence="1" id="KW-0472">Membrane</keyword>
<dbReference type="InParanoid" id="C1F5Y5"/>
<dbReference type="Pfam" id="PF05345">
    <property type="entry name" value="He_PIG"/>
    <property type="match status" value="12"/>
</dbReference>
<dbReference type="KEGG" id="aca:ACP_1394"/>
<dbReference type="SUPFAM" id="SSF49313">
    <property type="entry name" value="Cadherin-like"/>
    <property type="match status" value="4"/>
</dbReference>
<keyword evidence="1" id="KW-1133">Transmembrane helix</keyword>
<dbReference type="InterPro" id="IPR015919">
    <property type="entry name" value="Cadherin-like_sf"/>
</dbReference>
<evidence type="ECO:0000256" key="1">
    <source>
        <dbReference type="SAM" id="Phobius"/>
    </source>
</evidence>
<evidence type="ECO:0000313" key="3">
    <source>
        <dbReference type="Proteomes" id="UP000002207"/>
    </source>
</evidence>
<gene>
    <name evidence="2" type="ordered locus">ACP_1394</name>
</gene>
<dbReference type="Gene3D" id="2.60.40.10">
    <property type="entry name" value="Immunoglobulins"/>
    <property type="match status" value="12"/>
</dbReference>
<dbReference type="GO" id="GO:0016020">
    <property type="term" value="C:membrane"/>
    <property type="evidence" value="ECO:0007669"/>
    <property type="project" value="InterPro"/>
</dbReference>
<accession>C1F5Y5</accession>
<evidence type="ECO:0000313" key="2">
    <source>
        <dbReference type="EMBL" id="ACO33900.1"/>
    </source>
</evidence>
<name>C1F5Y5_ACIC5</name>
<reference evidence="2 3" key="1">
    <citation type="journal article" date="2009" name="Appl. Environ. Microbiol.">
        <title>Three genomes from the phylum Acidobacteria provide insight into the lifestyles of these microorganisms in soils.</title>
        <authorList>
            <person name="Ward N.L."/>
            <person name="Challacombe J.F."/>
            <person name="Janssen P.H."/>
            <person name="Henrissat B."/>
            <person name="Coutinho P.M."/>
            <person name="Wu M."/>
            <person name="Xie G."/>
            <person name="Haft D.H."/>
            <person name="Sait M."/>
            <person name="Badger J."/>
            <person name="Barabote R.D."/>
            <person name="Bradley B."/>
            <person name="Brettin T.S."/>
            <person name="Brinkac L.M."/>
            <person name="Bruce D."/>
            <person name="Creasy T."/>
            <person name="Daugherty S.C."/>
            <person name="Davidsen T.M."/>
            <person name="DeBoy R.T."/>
            <person name="Detter J.C."/>
            <person name="Dodson R.J."/>
            <person name="Durkin A.S."/>
            <person name="Ganapathy A."/>
            <person name="Gwinn-Giglio M."/>
            <person name="Han C.S."/>
            <person name="Khouri H."/>
            <person name="Kiss H."/>
            <person name="Kothari S.P."/>
            <person name="Madupu R."/>
            <person name="Nelson K.E."/>
            <person name="Nelson W.C."/>
            <person name="Paulsen I."/>
            <person name="Penn K."/>
            <person name="Ren Q."/>
            <person name="Rosovitz M.J."/>
            <person name="Selengut J.D."/>
            <person name="Shrivastava S."/>
            <person name="Sullivan S.A."/>
            <person name="Tapia R."/>
            <person name="Thompson L.S."/>
            <person name="Watkins K.L."/>
            <person name="Yang Q."/>
            <person name="Yu C."/>
            <person name="Zafar N."/>
            <person name="Zhou L."/>
            <person name="Kuske C.R."/>
        </authorList>
    </citation>
    <scope>NUCLEOTIDE SEQUENCE [LARGE SCALE GENOMIC DNA]</scope>
    <source>
        <strain evidence="3">ATCC 51196 / DSM 11244 / BCRC 80197 / JCM 7670 / NBRC 15755 / NCIMB 13165 / 161</strain>
    </source>
</reference>
<dbReference type="HOGENOM" id="CLU_001292_0_0_0"/>
<proteinExistence type="predicted"/>
<dbReference type="PANTHER" id="PTHR37494">
    <property type="entry name" value="HEMAGGLUTININ"/>
    <property type="match status" value="1"/>
</dbReference>
<keyword evidence="3" id="KW-1185">Reference proteome</keyword>
<dbReference type="Proteomes" id="UP000002207">
    <property type="component" value="Chromosome"/>
</dbReference>
<protein>
    <submittedName>
        <fullName evidence="2">Ig domain protein</fullName>
    </submittedName>
</protein>
<organism evidence="2 3">
    <name type="scientific">Acidobacterium capsulatum (strain ATCC 51196 / DSM 11244 / BCRC 80197 / JCM 7670 / NBRC 15755 / NCIMB 13165 / 161)</name>
    <dbReference type="NCBI Taxonomy" id="240015"/>
    <lineage>
        <taxon>Bacteria</taxon>
        <taxon>Pseudomonadati</taxon>
        <taxon>Acidobacteriota</taxon>
        <taxon>Terriglobia</taxon>
        <taxon>Terriglobales</taxon>
        <taxon>Acidobacteriaceae</taxon>
        <taxon>Acidobacterium</taxon>
    </lineage>
</organism>
<dbReference type="eggNOG" id="COG3534">
    <property type="taxonomic scope" value="Bacteria"/>
</dbReference>
<dbReference type="InterPro" id="IPR013783">
    <property type="entry name" value="Ig-like_fold"/>
</dbReference>
<feature type="transmembrane region" description="Helical" evidence="1">
    <location>
        <begin position="37"/>
        <end position="60"/>
    </location>
</feature>
<dbReference type="PANTHER" id="PTHR37494:SF1">
    <property type="entry name" value="STAPHYLOCOCCUS AUREUS SURFACE PROTEIN A"/>
    <property type="match status" value="1"/>
</dbReference>
<dbReference type="eggNOG" id="COG4625">
    <property type="taxonomic scope" value="Bacteria"/>
</dbReference>
<dbReference type="GO" id="GO:0005509">
    <property type="term" value="F:calcium ion binding"/>
    <property type="evidence" value="ECO:0007669"/>
    <property type="project" value="InterPro"/>
</dbReference>